<evidence type="ECO:0000256" key="5">
    <source>
        <dbReference type="ARBA" id="ARBA00022984"/>
    </source>
</evidence>
<proteinExistence type="inferred from homology"/>
<dbReference type="AlphaFoldDB" id="A0A1N7IRB3"/>
<keyword evidence="8 9" id="KW-0961">Cell wall biogenesis/degradation</keyword>
<dbReference type="PRINTS" id="PR01806">
    <property type="entry name" value="VIRFACTRMVIN"/>
</dbReference>
<dbReference type="Pfam" id="PF03023">
    <property type="entry name" value="MurJ"/>
    <property type="match status" value="1"/>
</dbReference>
<keyword evidence="8 9" id="KW-0813">Transport</keyword>
<evidence type="ECO:0000256" key="6">
    <source>
        <dbReference type="ARBA" id="ARBA00022989"/>
    </source>
</evidence>
<feature type="transmembrane region" description="Helical" evidence="8">
    <location>
        <begin position="367"/>
        <end position="386"/>
    </location>
</feature>
<dbReference type="GO" id="GO:0008360">
    <property type="term" value="P:regulation of cell shape"/>
    <property type="evidence" value="ECO:0007669"/>
    <property type="project" value="UniProtKB-UniRule"/>
</dbReference>
<keyword evidence="2 8" id="KW-1003">Cell membrane</keyword>
<evidence type="ECO:0000313" key="11">
    <source>
        <dbReference type="Proteomes" id="UP000187608"/>
    </source>
</evidence>
<evidence type="ECO:0000256" key="3">
    <source>
        <dbReference type="ARBA" id="ARBA00022692"/>
    </source>
</evidence>
<comment type="pathway">
    <text evidence="8">Cell wall biogenesis; peptidoglycan biosynthesis.</text>
</comment>
<feature type="transmembrane region" description="Helical" evidence="8">
    <location>
        <begin position="338"/>
        <end position="355"/>
    </location>
</feature>
<dbReference type="HAMAP" id="MF_02078">
    <property type="entry name" value="MurJ_MviN"/>
    <property type="match status" value="1"/>
</dbReference>
<feature type="transmembrane region" description="Helical" evidence="8">
    <location>
        <begin position="215"/>
        <end position="234"/>
    </location>
</feature>
<feature type="transmembrane region" description="Helical" evidence="8">
    <location>
        <begin position="457"/>
        <end position="479"/>
    </location>
</feature>
<dbReference type="STRING" id="570947.SAMN05421687_10218"/>
<protein>
    <recommendedName>
        <fullName evidence="8">Probable lipid II flippase MurJ</fullName>
    </recommendedName>
</protein>
<dbReference type="InterPro" id="IPR051050">
    <property type="entry name" value="Lipid_II_flippase_MurJ/MviN"/>
</dbReference>
<feature type="transmembrane region" description="Helical" evidence="8">
    <location>
        <begin position="296"/>
        <end position="318"/>
    </location>
</feature>
<reference evidence="11" key="1">
    <citation type="submission" date="2017-01" db="EMBL/GenBank/DDBJ databases">
        <authorList>
            <person name="Varghese N."/>
            <person name="Submissions S."/>
        </authorList>
    </citation>
    <scope>NUCLEOTIDE SEQUENCE [LARGE SCALE GENOMIC DNA]</scope>
    <source>
        <strain evidence="11">DSM 23127</strain>
    </source>
</reference>
<feature type="transmembrane region" description="Helical" evidence="8">
    <location>
        <begin position="176"/>
        <end position="194"/>
    </location>
</feature>
<evidence type="ECO:0000256" key="2">
    <source>
        <dbReference type="ARBA" id="ARBA00022475"/>
    </source>
</evidence>
<comment type="function">
    <text evidence="8 9">Involved in peptidoglycan biosynthesis. Transports lipid-linked peptidoglycan precursors from the inner to the outer leaflet of the cytoplasmic membrane.</text>
</comment>
<gene>
    <name evidence="8" type="primary">murJ</name>
    <name evidence="10" type="ORF">SAMN05421687_10218</name>
</gene>
<feature type="transmembrane region" description="Helical" evidence="8">
    <location>
        <begin position="75"/>
        <end position="94"/>
    </location>
</feature>
<evidence type="ECO:0000313" key="10">
    <source>
        <dbReference type="EMBL" id="SIS39618.1"/>
    </source>
</evidence>
<dbReference type="EMBL" id="FTOC01000002">
    <property type="protein sequence ID" value="SIS39618.1"/>
    <property type="molecule type" value="Genomic_DNA"/>
</dbReference>
<dbReference type="NCBIfam" id="TIGR01695">
    <property type="entry name" value="murJ_mviN"/>
    <property type="match status" value="1"/>
</dbReference>
<feature type="transmembrane region" description="Helical" evidence="8">
    <location>
        <begin position="30"/>
        <end position="54"/>
    </location>
</feature>
<evidence type="ECO:0000256" key="4">
    <source>
        <dbReference type="ARBA" id="ARBA00022960"/>
    </source>
</evidence>
<keyword evidence="4 8" id="KW-0133">Cell shape</keyword>
<dbReference type="CDD" id="cd13123">
    <property type="entry name" value="MATE_MurJ_like"/>
    <property type="match status" value="1"/>
</dbReference>
<dbReference type="UniPathway" id="UPA00219"/>
<keyword evidence="7 8" id="KW-0472">Membrane</keyword>
<feature type="transmembrane region" description="Helical" evidence="8">
    <location>
        <begin position="146"/>
        <end position="164"/>
    </location>
</feature>
<keyword evidence="11" id="KW-1185">Reference proteome</keyword>
<dbReference type="GO" id="GO:0071555">
    <property type="term" value="P:cell wall organization"/>
    <property type="evidence" value="ECO:0007669"/>
    <property type="project" value="UniProtKB-UniRule"/>
</dbReference>
<dbReference type="GO" id="GO:0005886">
    <property type="term" value="C:plasma membrane"/>
    <property type="evidence" value="ECO:0007669"/>
    <property type="project" value="UniProtKB-SubCell"/>
</dbReference>
<organism evidence="10 11">
    <name type="scientific">Salimicrobium flavidum</name>
    <dbReference type="NCBI Taxonomy" id="570947"/>
    <lineage>
        <taxon>Bacteria</taxon>
        <taxon>Bacillati</taxon>
        <taxon>Bacillota</taxon>
        <taxon>Bacilli</taxon>
        <taxon>Bacillales</taxon>
        <taxon>Bacillaceae</taxon>
        <taxon>Salimicrobium</taxon>
    </lineage>
</organism>
<evidence type="ECO:0000256" key="9">
    <source>
        <dbReference type="PIRNR" id="PIRNR002869"/>
    </source>
</evidence>
<keyword evidence="5 8" id="KW-0573">Peptidoglycan synthesis</keyword>
<evidence type="ECO:0000256" key="8">
    <source>
        <dbReference type="HAMAP-Rule" id="MF_02078"/>
    </source>
</evidence>
<dbReference type="PANTHER" id="PTHR47019">
    <property type="entry name" value="LIPID II FLIPPASE MURJ"/>
    <property type="match status" value="1"/>
</dbReference>
<feature type="transmembrane region" description="Helical" evidence="8">
    <location>
        <begin position="114"/>
        <end position="134"/>
    </location>
</feature>
<accession>A0A1N7IRB3</accession>
<keyword evidence="3 8" id="KW-0812">Transmembrane</keyword>
<feature type="transmembrane region" description="Helical" evidence="8">
    <location>
        <begin position="392"/>
        <end position="412"/>
    </location>
</feature>
<dbReference type="InterPro" id="IPR004268">
    <property type="entry name" value="MurJ"/>
</dbReference>
<dbReference type="PIRSF" id="PIRSF002869">
    <property type="entry name" value="MviN"/>
    <property type="match status" value="1"/>
</dbReference>
<comment type="subcellular location">
    <subcellularLocation>
        <location evidence="1 8">Cell membrane</location>
        <topology evidence="1 8">Multi-pass membrane protein</topology>
    </subcellularLocation>
</comment>
<sequence>MVLTVLSKIFGFLRDVTLAYVFGASAVSDAYIIAITVPVVLFGVIATGISTGYIPIYSRLEEKKSPEAAKTFTNNLINALFVVCIPLLLAGLFFTEPLVRVFAAGFEGETLDLAVSFTRISIFGIYLTIVIRILSAYLNYQKMFQVPNLIGIPMSIVVILSIYMSDVMDRTTLLPLGYVAALLLQLIILLGFAFRKKFKYKPILDFKDPDLTHMMALAVPVIIGSSATQVNKIVDRSLASGVEVGGVAALNYAVSLNGIIHGVFVVSITTVMYPLITKMATKGDMDGLKNSVHQSIIGVILLVAPATIGAMLFAEPIVRLLFDRGAFDQQAVLLTSDAYFYYSLGMTAVGLRIVLSKAFYSLQDTKTPMINTGVAMVLNIILNFILVGPLGLGGLALATSISAFVATLLLLISLRKKIGRLRLKQTFRSTGKILAASALMGTAAHFFYNYLTPLTGFSAALLITMTVAAPVYFVLLVILKVEETAFILKRFKR</sequence>
<dbReference type="Proteomes" id="UP000187608">
    <property type="component" value="Unassembled WGS sequence"/>
</dbReference>
<dbReference type="GO" id="GO:0034204">
    <property type="term" value="P:lipid translocation"/>
    <property type="evidence" value="ECO:0007669"/>
    <property type="project" value="TreeGrafter"/>
</dbReference>
<keyword evidence="6 8" id="KW-1133">Transmembrane helix</keyword>
<evidence type="ECO:0000256" key="1">
    <source>
        <dbReference type="ARBA" id="ARBA00004651"/>
    </source>
</evidence>
<dbReference type="PANTHER" id="PTHR47019:SF1">
    <property type="entry name" value="LIPID II FLIPPASE MURJ"/>
    <property type="match status" value="1"/>
</dbReference>
<comment type="similarity">
    <text evidence="8 9">Belongs to the MurJ/MviN family.</text>
</comment>
<feature type="transmembrane region" description="Helical" evidence="8">
    <location>
        <begin position="433"/>
        <end position="451"/>
    </location>
</feature>
<dbReference type="GO" id="GO:0015648">
    <property type="term" value="F:lipid-linked peptidoglycan transporter activity"/>
    <property type="evidence" value="ECO:0007669"/>
    <property type="project" value="UniProtKB-UniRule"/>
</dbReference>
<name>A0A1N7IRB3_9BACI</name>
<feature type="transmembrane region" description="Helical" evidence="8">
    <location>
        <begin position="254"/>
        <end position="276"/>
    </location>
</feature>
<evidence type="ECO:0000256" key="7">
    <source>
        <dbReference type="ARBA" id="ARBA00023136"/>
    </source>
</evidence>
<dbReference type="GO" id="GO:0009252">
    <property type="term" value="P:peptidoglycan biosynthetic process"/>
    <property type="evidence" value="ECO:0007669"/>
    <property type="project" value="UniProtKB-UniRule"/>
</dbReference>